<reference evidence="2" key="1">
    <citation type="submission" date="2021-02" db="EMBL/GenBank/DDBJ databases">
        <authorList>
            <person name="Palmer J.M."/>
        </authorList>
    </citation>
    <scope>NUCLEOTIDE SEQUENCE</scope>
    <source>
        <strain evidence="2">SCRP734</strain>
    </source>
</reference>
<organism evidence="2 3">
    <name type="scientific">Phytophthora pseudosyringae</name>
    <dbReference type="NCBI Taxonomy" id="221518"/>
    <lineage>
        <taxon>Eukaryota</taxon>
        <taxon>Sar</taxon>
        <taxon>Stramenopiles</taxon>
        <taxon>Oomycota</taxon>
        <taxon>Peronosporomycetes</taxon>
        <taxon>Peronosporales</taxon>
        <taxon>Peronosporaceae</taxon>
        <taxon>Phytophthora</taxon>
    </lineage>
</organism>
<feature type="coiled-coil region" evidence="1">
    <location>
        <begin position="38"/>
        <end position="75"/>
    </location>
</feature>
<keyword evidence="1" id="KW-0175">Coiled coil</keyword>
<protein>
    <submittedName>
        <fullName evidence="2">Vacuolar protein sorting-associated protein 9</fullName>
    </submittedName>
</protein>
<evidence type="ECO:0000313" key="2">
    <source>
        <dbReference type="EMBL" id="KAG7380756.1"/>
    </source>
</evidence>
<dbReference type="OrthoDB" id="119576at2759"/>
<name>A0A8T1VIG0_9STRA</name>
<accession>A0A8T1VIG0</accession>
<dbReference type="EMBL" id="JAGDFM010000278">
    <property type="protein sequence ID" value="KAG7380756.1"/>
    <property type="molecule type" value="Genomic_DNA"/>
</dbReference>
<proteinExistence type="predicted"/>
<gene>
    <name evidence="2" type="primary">VPS9_4</name>
    <name evidence="2" type="ORF">PHYPSEUDO_006810</name>
</gene>
<evidence type="ECO:0000313" key="3">
    <source>
        <dbReference type="Proteomes" id="UP000694044"/>
    </source>
</evidence>
<dbReference type="AlphaFoldDB" id="A0A8T1VIG0"/>
<comment type="caution">
    <text evidence="2">The sequence shown here is derived from an EMBL/GenBank/DDBJ whole genome shotgun (WGS) entry which is preliminary data.</text>
</comment>
<keyword evidence="3" id="KW-1185">Reference proteome</keyword>
<evidence type="ECO:0000256" key="1">
    <source>
        <dbReference type="SAM" id="Coils"/>
    </source>
</evidence>
<sequence length="293" mass="33837">MATKAFVIFSMYSSNPRSIWQKPLARGPAMPRRRGVSKNCANAKKQQLRARRRRIREEFAQTRRLQDQIQELDRRLTLFDARGLRARQCAQTAALTTMETYYRCMARGYDPVGAPEQAQQTRNFLLSTFDEQLKTPDFTGLEHLMKQWELLSVYHKSVVCRLDDVELVDHYEKLQPDRDVHVVATHGVTTLEISRATIESVFPHIVADERLTQSLMGKRYSFSFTLIAYVDAVTGRVFQLESKIDLTSALMDLLQDPFATVQMVKSTTMNKRGNLLLREDVREDQNIIENGFL</sequence>
<dbReference type="Proteomes" id="UP000694044">
    <property type="component" value="Unassembled WGS sequence"/>
</dbReference>